<keyword evidence="3" id="KW-1185">Reference proteome</keyword>
<dbReference type="Proteomes" id="UP000824469">
    <property type="component" value="Unassembled WGS sequence"/>
</dbReference>
<feature type="compositionally biased region" description="Basic and acidic residues" evidence="1">
    <location>
        <begin position="49"/>
        <end position="63"/>
    </location>
</feature>
<dbReference type="EMBL" id="JAHRHJ020000010">
    <property type="protein sequence ID" value="KAH9298739.1"/>
    <property type="molecule type" value="Genomic_DNA"/>
</dbReference>
<protein>
    <submittedName>
        <fullName evidence="2">Uncharacterized protein</fullName>
    </submittedName>
</protein>
<evidence type="ECO:0000313" key="3">
    <source>
        <dbReference type="Proteomes" id="UP000824469"/>
    </source>
</evidence>
<feature type="non-terminal residue" evidence="2">
    <location>
        <position position="1"/>
    </location>
</feature>
<comment type="caution">
    <text evidence="2">The sequence shown here is derived from an EMBL/GenBank/DDBJ whole genome shotgun (WGS) entry which is preliminary data.</text>
</comment>
<feature type="non-terminal residue" evidence="2">
    <location>
        <position position="63"/>
    </location>
</feature>
<proteinExistence type="predicted"/>
<organism evidence="2 3">
    <name type="scientific">Taxus chinensis</name>
    <name type="common">Chinese yew</name>
    <name type="synonym">Taxus wallichiana var. chinensis</name>
    <dbReference type="NCBI Taxonomy" id="29808"/>
    <lineage>
        <taxon>Eukaryota</taxon>
        <taxon>Viridiplantae</taxon>
        <taxon>Streptophyta</taxon>
        <taxon>Embryophyta</taxon>
        <taxon>Tracheophyta</taxon>
        <taxon>Spermatophyta</taxon>
        <taxon>Pinopsida</taxon>
        <taxon>Pinidae</taxon>
        <taxon>Conifers II</taxon>
        <taxon>Cupressales</taxon>
        <taxon>Taxaceae</taxon>
        <taxon>Taxus</taxon>
    </lineage>
</organism>
<evidence type="ECO:0000313" key="2">
    <source>
        <dbReference type="EMBL" id="KAH9298739.1"/>
    </source>
</evidence>
<accession>A0AA38CLP7</accession>
<feature type="region of interest" description="Disordered" evidence="1">
    <location>
        <begin position="1"/>
        <end position="63"/>
    </location>
</feature>
<dbReference type="AlphaFoldDB" id="A0AA38CLP7"/>
<name>A0AA38CLP7_TAXCH</name>
<evidence type="ECO:0000256" key="1">
    <source>
        <dbReference type="SAM" id="MobiDB-lite"/>
    </source>
</evidence>
<reference evidence="2 3" key="1">
    <citation type="journal article" date="2021" name="Nat. Plants">
        <title>The Taxus genome provides insights into paclitaxel biosynthesis.</title>
        <authorList>
            <person name="Xiong X."/>
            <person name="Gou J."/>
            <person name="Liao Q."/>
            <person name="Li Y."/>
            <person name="Zhou Q."/>
            <person name="Bi G."/>
            <person name="Li C."/>
            <person name="Du R."/>
            <person name="Wang X."/>
            <person name="Sun T."/>
            <person name="Guo L."/>
            <person name="Liang H."/>
            <person name="Lu P."/>
            <person name="Wu Y."/>
            <person name="Zhang Z."/>
            <person name="Ro D.K."/>
            <person name="Shang Y."/>
            <person name="Huang S."/>
            <person name="Yan J."/>
        </authorList>
    </citation>
    <scope>NUCLEOTIDE SEQUENCE [LARGE SCALE GENOMIC DNA]</scope>
    <source>
        <strain evidence="2">Ta-2019</strain>
    </source>
</reference>
<gene>
    <name evidence="2" type="ORF">KI387_030421</name>
</gene>
<feature type="compositionally biased region" description="Basic and acidic residues" evidence="1">
    <location>
        <begin position="13"/>
        <end position="39"/>
    </location>
</feature>
<sequence length="63" mass="7082">ARIGRNAASQSAEQRDIRAVRTRETQKGESARRSKENRLTAKKNSLGHLGREDARDANHSDRP</sequence>